<evidence type="ECO:0000313" key="2">
    <source>
        <dbReference type="Proteomes" id="UP000290637"/>
    </source>
</evidence>
<protein>
    <submittedName>
        <fullName evidence="1">Uncharacterized protein</fullName>
    </submittedName>
</protein>
<dbReference type="EMBL" id="CP035913">
    <property type="protein sequence ID" value="QBE61723.1"/>
    <property type="molecule type" value="Genomic_DNA"/>
</dbReference>
<accession>A0A4V0Z301</accession>
<dbReference type="RefSeq" id="WP_130184860.1">
    <property type="nucleotide sequence ID" value="NZ_CP035913.1"/>
</dbReference>
<reference evidence="1 2" key="1">
    <citation type="submission" date="2019-02" db="EMBL/GenBank/DDBJ databases">
        <title>Draft Genome Sequences of Six Type Strains of the Genus Massilia.</title>
        <authorList>
            <person name="Miess H."/>
            <person name="Frediansyhah A."/>
            <person name="Gross H."/>
        </authorList>
    </citation>
    <scope>NUCLEOTIDE SEQUENCE [LARGE SCALE GENOMIC DNA]</scope>
    <source>
        <strain evidence="1 2">DSM 17473</strain>
    </source>
</reference>
<name>A0A4V0Z301_9BURK</name>
<sequence length="95" mass="11056">MALEQENIEMLYRWLLKCSKETLVGKPNQFYIDTLCTDIKDFCCGGQWNGLDQTYRGAWLGEIARRLEIAFPDAETGVFKNSKDTFVKRKQIENL</sequence>
<dbReference type="OrthoDB" id="7810870at2"/>
<organism evidence="1 2">
    <name type="scientific">Pseudoduganella lutea</name>
    <dbReference type="NCBI Taxonomy" id="321985"/>
    <lineage>
        <taxon>Bacteria</taxon>
        <taxon>Pseudomonadati</taxon>
        <taxon>Pseudomonadota</taxon>
        <taxon>Betaproteobacteria</taxon>
        <taxon>Burkholderiales</taxon>
        <taxon>Oxalobacteraceae</taxon>
        <taxon>Telluria group</taxon>
        <taxon>Pseudoduganella</taxon>
    </lineage>
</organism>
<proteinExistence type="predicted"/>
<dbReference type="KEGG" id="plue:EWM63_00850"/>
<dbReference type="AlphaFoldDB" id="A0A4V0Z301"/>
<keyword evidence="2" id="KW-1185">Reference proteome</keyword>
<gene>
    <name evidence="1" type="ORF">EWM63_00850</name>
</gene>
<dbReference type="Proteomes" id="UP000290637">
    <property type="component" value="Chromosome"/>
</dbReference>
<evidence type="ECO:0000313" key="1">
    <source>
        <dbReference type="EMBL" id="QBE61723.1"/>
    </source>
</evidence>